<keyword evidence="4" id="KW-0378">Hydrolase</keyword>
<gene>
    <name evidence="9" type="ORF">GM661_12540</name>
</gene>
<dbReference type="GO" id="GO:0005737">
    <property type="term" value="C:cytoplasm"/>
    <property type="evidence" value="ECO:0007669"/>
    <property type="project" value="TreeGrafter"/>
</dbReference>
<evidence type="ECO:0000256" key="2">
    <source>
        <dbReference type="ARBA" id="ARBA00006576"/>
    </source>
</evidence>
<dbReference type="InterPro" id="IPR015517">
    <property type="entry name" value="dCMP_deaminase-rel"/>
</dbReference>
<accession>A0A8A7KKX3</accession>
<keyword evidence="3 7" id="KW-0479">Metal-binding</keyword>
<evidence type="ECO:0000256" key="4">
    <source>
        <dbReference type="ARBA" id="ARBA00022801"/>
    </source>
</evidence>
<dbReference type="EMBL" id="CP046640">
    <property type="protein sequence ID" value="QTL98734.1"/>
    <property type="molecule type" value="Genomic_DNA"/>
</dbReference>
<comment type="cofactor">
    <cofactor evidence="1 7">
        <name>Zn(2+)</name>
        <dbReference type="ChEBI" id="CHEBI:29105"/>
    </cofactor>
</comment>
<dbReference type="SUPFAM" id="SSF53927">
    <property type="entry name" value="Cytidine deaminase-like"/>
    <property type="match status" value="1"/>
</dbReference>
<dbReference type="GO" id="GO:0004132">
    <property type="term" value="F:dCMP deaminase activity"/>
    <property type="evidence" value="ECO:0007669"/>
    <property type="project" value="InterPro"/>
</dbReference>
<keyword evidence="5 7" id="KW-0862">Zinc</keyword>
<dbReference type="Pfam" id="PF00383">
    <property type="entry name" value="dCMP_cyt_deam_1"/>
    <property type="match status" value="1"/>
</dbReference>
<dbReference type="PROSITE" id="PS00903">
    <property type="entry name" value="CYT_DCMP_DEAMINASES_1"/>
    <property type="match status" value="1"/>
</dbReference>
<dbReference type="Gene3D" id="3.40.140.10">
    <property type="entry name" value="Cytidine Deaminase, domain 2"/>
    <property type="match status" value="1"/>
</dbReference>
<keyword evidence="10" id="KW-1185">Reference proteome</keyword>
<dbReference type="InterPro" id="IPR035105">
    <property type="entry name" value="Deoxycytidylate_deaminase_dom"/>
</dbReference>
<dbReference type="CDD" id="cd01286">
    <property type="entry name" value="deoxycytidylate_deaminase"/>
    <property type="match status" value="1"/>
</dbReference>
<feature type="binding site" evidence="7">
    <location>
        <position position="79"/>
    </location>
    <ligand>
        <name>Zn(2+)</name>
        <dbReference type="ChEBI" id="CHEBI:29105"/>
        <note>catalytic</note>
    </ligand>
</feature>
<dbReference type="GO" id="GO:0008270">
    <property type="term" value="F:zinc ion binding"/>
    <property type="evidence" value="ECO:0007669"/>
    <property type="project" value="InterPro"/>
</dbReference>
<feature type="binding site" evidence="7">
    <location>
        <position position="120"/>
    </location>
    <ligand>
        <name>Zn(2+)</name>
        <dbReference type="ChEBI" id="CHEBI:29105"/>
        <note>catalytic</note>
    </ligand>
</feature>
<feature type="domain" description="CMP/dCMP-type deaminase" evidence="8">
    <location>
        <begin position="5"/>
        <end position="160"/>
    </location>
</feature>
<sequence length="162" mass="18287">MERIDKKNYYLDIAEAVLERSTCLRRRYGAVIVNNDEIISTGYNGSPRGCTNCNEKGSCIREELNIPRGTKYELCASVHAEQNALLSASRRETLGADLYLVGKSVKDNNLIENSEPCSLCKKLIINSGIVNVYIRNSRNDYNVIQVQTWIDNEELLFGINGY</sequence>
<evidence type="ECO:0000256" key="1">
    <source>
        <dbReference type="ARBA" id="ARBA00001947"/>
    </source>
</evidence>
<dbReference type="KEGG" id="ifn:GM661_12540"/>
<dbReference type="PANTHER" id="PTHR11086:SF18">
    <property type="entry name" value="DEOXYCYTIDYLATE DEAMINASE"/>
    <property type="match status" value="1"/>
</dbReference>
<dbReference type="RefSeq" id="WP_230867131.1">
    <property type="nucleotide sequence ID" value="NZ_CP046640.1"/>
</dbReference>
<evidence type="ECO:0000256" key="6">
    <source>
        <dbReference type="PIRSR" id="PIRSR006019-1"/>
    </source>
</evidence>
<evidence type="ECO:0000313" key="10">
    <source>
        <dbReference type="Proteomes" id="UP000665020"/>
    </source>
</evidence>
<proteinExistence type="inferred from homology"/>
<dbReference type="PROSITE" id="PS51747">
    <property type="entry name" value="CYT_DCMP_DEAMINASES_2"/>
    <property type="match status" value="1"/>
</dbReference>
<dbReference type="InterPro" id="IPR016192">
    <property type="entry name" value="APOBEC/CMP_deaminase_Zn-bd"/>
</dbReference>
<feature type="binding site" evidence="7">
    <location>
        <position position="117"/>
    </location>
    <ligand>
        <name>Zn(2+)</name>
        <dbReference type="ChEBI" id="CHEBI:29105"/>
        <note>catalytic</note>
    </ligand>
</feature>
<comment type="similarity">
    <text evidence="2">Belongs to the cytidine and deoxycytidylate deaminase family.</text>
</comment>
<reference evidence="9" key="1">
    <citation type="submission" date="2019-12" db="EMBL/GenBank/DDBJ databases">
        <authorList>
            <person name="zhang j."/>
            <person name="sun C.M."/>
        </authorList>
    </citation>
    <scope>NUCLEOTIDE SEQUENCE</scope>
    <source>
        <strain evidence="9">NS-1</strain>
    </source>
</reference>
<protein>
    <submittedName>
        <fullName evidence="9">Cytidine deaminase</fullName>
    </submittedName>
</protein>
<dbReference type="Proteomes" id="UP000665020">
    <property type="component" value="Chromosome"/>
</dbReference>
<dbReference type="InterPro" id="IPR016193">
    <property type="entry name" value="Cytidine_deaminase-like"/>
</dbReference>
<dbReference type="InterPro" id="IPR002125">
    <property type="entry name" value="CMP_dCMP_dom"/>
</dbReference>
<evidence type="ECO:0000256" key="7">
    <source>
        <dbReference type="PIRSR" id="PIRSR006019-2"/>
    </source>
</evidence>
<organism evidence="9 10">
    <name type="scientific">Iocasia fonsfrigidae</name>
    <dbReference type="NCBI Taxonomy" id="2682810"/>
    <lineage>
        <taxon>Bacteria</taxon>
        <taxon>Bacillati</taxon>
        <taxon>Bacillota</taxon>
        <taxon>Clostridia</taxon>
        <taxon>Halanaerobiales</taxon>
        <taxon>Halanaerobiaceae</taxon>
        <taxon>Iocasia</taxon>
    </lineage>
</organism>
<dbReference type="PIRSF" id="PIRSF006019">
    <property type="entry name" value="dCMP_deaminase"/>
    <property type="match status" value="1"/>
</dbReference>
<name>A0A8A7KKX3_9FIRM</name>
<dbReference type="GO" id="GO:0006220">
    <property type="term" value="P:pyrimidine nucleotide metabolic process"/>
    <property type="evidence" value="ECO:0007669"/>
    <property type="project" value="InterPro"/>
</dbReference>
<dbReference type="AlphaFoldDB" id="A0A8A7KKX3"/>
<evidence type="ECO:0000256" key="3">
    <source>
        <dbReference type="ARBA" id="ARBA00022723"/>
    </source>
</evidence>
<evidence type="ECO:0000256" key="5">
    <source>
        <dbReference type="ARBA" id="ARBA00022833"/>
    </source>
</evidence>
<evidence type="ECO:0000313" key="9">
    <source>
        <dbReference type="EMBL" id="QTL98734.1"/>
    </source>
</evidence>
<dbReference type="InterPro" id="IPR016473">
    <property type="entry name" value="dCMP_deaminase"/>
</dbReference>
<evidence type="ECO:0000259" key="8">
    <source>
        <dbReference type="PROSITE" id="PS51747"/>
    </source>
</evidence>
<dbReference type="PANTHER" id="PTHR11086">
    <property type="entry name" value="DEOXYCYTIDYLATE DEAMINASE-RELATED"/>
    <property type="match status" value="1"/>
</dbReference>
<feature type="active site" description="Proton donor" evidence="6">
    <location>
        <position position="81"/>
    </location>
</feature>